<feature type="transmembrane region" description="Helical" evidence="1">
    <location>
        <begin position="319"/>
        <end position="344"/>
    </location>
</feature>
<feature type="transmembrane region" description="Helical" evidence="1">
    <location>
        <begin position="151"/>
        <end position="176"/>
    </location>
</feature>
<accession>A0ABT1G3L1</accession>
<feature type="transmembrane region" description="Helical" evidence="1">
    <location>
        <begin position="90"/>
        <end position="109"/>
    </location>
</feature>
<keyword evidence="1" id="KW-0472">Membrane</keyword>
<keyword evidence="3" id="KW-1185">Reference proteome</keyword>
<dbReference type="EMBL" id="JAMFTQ010000020">
    <property type="protein sequence ID" value="MCP1388617.1"/>
    <property type="molecule type" value="Genomic_DNA"/>
</dbReference>
<dbReference type="Proteomes" id="UP001204000">
    <property type="component" value="Unassembled WGS sequence"/>
</dbReference>
<evidence type="ECO:0000256" key="1">
    <source>
        <dbReference type="SAM" id="Phobius"/>
    </source>
</evidence>
<feature type="transmembrane region" description="Helical" evidence="1">
    <location>
        <begin position="196"/>
        <end position="215"/>
    </location>
</feature>
<feature type="transmembrane region" description="Helical" evidence="1">
    <location>
        <begin position="251"/>
        <end position="274"/>
    </location>
</feature>
<feature type="transmembrane region" description="Helical" evidence="1">
    <location>
        <begin position="28"/>
        <end position="45"/>
    </location>
</feature>
<organism evidence="2 3">
    <name type="scientific">Corynebacterium stercoris</name>
    <dbReference type="NCBI Taxonomy" id="2943490"/>
    <lineage>
        <taxon>Bacteria</taxon>
        <taxon>Bacillati</taxon>
        <taxon>Actinomycetota</taxon>
        <taxon>Actinomycetes</taxon>
        <taxon>Mycobacteriales</taxon>
        <taxon>Corynebacteriaceae</taxon>
        <taxon>Corynebacterium</taxon>
    </lineage>
</organism>
<evidence type="ECO:0000313" key="3">
    <source>
        <dbReference type="Proteomes" id="UP001204000"/>
    </source>
</evidence>
<keyword evidence="1" id="KW-0812">Transmembrane</keyword>
<feature type="transmembrane region" description="Helical" evidence="1">
    <location>
        <begin position="115"/>
        <end position="139"/>
    </location>
</feature>
<keyword evidence="1" id="KW-1133">Transmembrane helix</keyword>
<feature type="transmembrane region" description="Helical" evidence="1">
    <location>
        <begin position="227"/>
        <end position="245"/>
    </location>
</feature>
<feature type="transmembrane region" description="Helical" evidence="1">
    <location>
        <begin position="388"/>
        <end position="407"/>
    </location>
</feature>
<protein>
    <submittedName>
        <fullName evidence="2">Copper oxidase</fullName>
    </submittedName>
</protein>
<gene>
    <name evidence="2" type="ORF">M5J20_10575</name>
</gene>
<name>A0ABT1G3L1_9CORY</name>
<comment type="caution">
    <text evidence="2">The sequence shown here is derived from an EMBL/GenBank/DDBJ whole genome shotgun (WGS) entry which is preliminary data.</text>
</comment>
<sequence>MPERTAALEREAQRWNPRVWHRKVSRPVSVWIVVFLCVGLAHPLIPESRWLLVHIFTLGILTNSIMVWSQNLTERFLHKRLDDAARPAQLLRSRLLNAGILVVLAGQILRPILASHWLITACGAIVVCVVAAWHSLVIFRQLQAAGQTQRFRPVVGGYVVSAVSLVVGTIFGIALAVDLPGQWQSRILVAHLLSNLGGFVGLAAAASLTVLFSAMWRVNGTFDRPGAMLGVACVGVCIGVVGALTGNGVPVGVGLLCYAGAWAFALQTWLAAVLRTVGEPKQRATYWSLSALAAVAWLVASAVWLGVQFLTADDFGLSGAAPVLPLLLGFAAQLLFGTMSYLLPTTMGGGPSATRAGLAEQNRGGVARVILFNAALICWLLVPGSIAKIAFSLVVFGCLTAFLPLTARAVRAQRAVLTAQ</sequence>
<proteinExistence type="predicted"/>
<feature type="transmembrane region" description="Helical" evidence="1">
    <location>
        <begin position="365"/>
        <end position="382"/>
    </location>
</feature>
<reference evidence="2" key="1">
    <citation type="submission" date="2022-05" db="EMBL/GenBank/DDBJ databases">
        <title>Corynebacterium sp. TA-R-1 sp. nov., isolated from human feces.</title>
        <authorList>
            <person name="Shamsuzzaman M."/>
            <person name="Dahal R.H."/>
        </authorList>
    </citation>
    <scope>NUCLEOTIDE SEQUENCE</scope>
    <source>
        <strain evidence="2">TA-R-1</strain>
    </source>
</reference>
<dbReference type="RefSeq" id="WP_253579391.1">
    <property type="nucleotide sequence ID" value="NZ_JAMFTQ010000020.1"/>
</dbReference>
<evidence type="ECO:0000313" key="2">
    <source>
        <dbReference type="EMBL" id="MCP1388617.1"/>
    </source>
</evidence>
<feature type="transmembrane region" description="Helical" evidence="1">
    <location>
        <begin position="51"/>
        <end position="69"/>
    </location>
</feature>
<feature type="transmembrane region" description="Helical" evidence="1">
    <location>
        <begin position="286"/>
        <end position="307"/>
    </location>
</feature>